<comment type="similarity">
    <text evidence="2">Belongs to the purine-cytosine permease (2.A.39) family.</text>
</comment>
<feature type="transmembrane region" description="Helical" evidence="6">
    <location>
        <begin position="478"/>
        <end position="497"/>
    </location>
</feature>
<protein>
    <recommendedName>
        <fullName evidence="9">Allantoin permease</fullName>
    </recommendedName>
</protein>
<evidence type="ECO:0000256" key="4">
    <source>
        <dbReference type="ARBA" id="ARBA00022989"/>
    </source>
</evidence>
<dbReference type="InterPro" id="IPR001248">
    <property type="entry name" value="Pur-cyt_permease"/>
</dbReference>
<gene>
    <name evidence="7" type="ORF">OGAPHI_000865</name>
</gene>
<evidence type="ECO:0000256" key="2">
    <source>
        <dbReference type="ARBA" id="ARBA00008974"/>
    </source>
</evidence>
<dbReference type="Gene3D" id="1.10.4160.10">
    <property type="entry name" value="Hydantoin permease"/>
    <property type="match status" value="1"/>
</dbReference>
<dbReference type="PANTHER" id="PTHR30618:SF0">
    <property type="entry name" value="PURINE-URACIL PERMEASE NCS1"/>
    <property type="match status" value="1"/>
</dbReference>
<keyword evidence="3 6" id="KW-0812">Transmembrane</keyword>
<dbReference type="OrthoDB" id="2018619at2759"/>
<evidence type="ECO:0000256" key="5">
    <source>
        <dbReference type="ARBA" id="ARBA00023136"/>
    </source>
</evidence>
<feature type="transmembrane region" description="Helical" evidence="6">
    <location>
        <begin position="237"/>
        <end position="255"/>
    </location>
</feature>
<feature type="transmembrane region" description="Helical" evidence="6">
    <location>
        <begin position="75"/>
        <end position="95"/>
    </location>
</feature>
<dbReference type="InterPro" id="IPR045225">
    <property type="entry name" value="Uracil/uridine/allantoin_perm"/>
</dbReference>
<evidence type="ECO:0000313" key="8">
    <source>
        <dbReference type="Proteomes" id="UP000769157"/>
    </source>
</evidence>
<organism evidence="7 8">
    <name type="scientific">Ogataea philodendri</name>
    <dbReference type="NCBI Taxonomy" id="1378263"/>
    <lineage>
        <taxon>Eukaryota</taxon>
        <taxon>Fungi</taxon>
        <taxon>Dikarya</taxon>
        <taxon>Ascomycota</taxon>
        <taxon>Saccharomycotina</taxon>
        <taxon>Pichiomycetes</taxon>
        <taxon>Pichiales</taxon>
        <taxon>Pichiaceae</taxon>
        <taxon>Ogataea</taxon>
    </lineage>
</organism>
<feature type="transmembrane region" description="Helical" evidence="6">
    <location>
        <begin position="276"/>
        <end position="304"/>
    </location>
</feature>
<keyword evidence="4 6" id="KW-1133">Transmembrane helix</keyword>
<comment type="caution">
    <text evidence="7">The sequence shown here is derived from an EMBL/GenBank/DDBJ whole genome shotgun (WGS) entry which is preliminary data.</text>
</comment>
<dbReference type="Pfam" id="PF02133">
    <property type="entry name" value="Transp_cyt_pur"/>
    <property type="match status" value="1"/>
</dbReference>
<name>A0A9P8PGS1_9ASCO</name>
<feature type="transmembrane region" description="Helical" evidence="6">
    <location>
        <begin position="171"/>
        <end position="187"/>
    </location>
</feature>
<dbReference type="AlphaFoldDB" id="A0A9P8PGS1"/>
<dbReference type="GO" id="GO:0005886">
    <property type="term" value="C:plasma membrane"/>
    <property type="evidence" value="ECO:0007669"/>
    <property type="project" value="TreeGrafter"/>
</dbReference>
<proteinExistence type="inferred from homology"/>
<evidence type="ECO:0000313" key="7">
    <source>
        <dbReference type="EMBL" id="KAH3671154.1"/>
    </source>
</evidence>
<feature type="transmembrane region" description="Helical" evidence="6">
    <location>
        <begin position="194"/>
        <end position="217"/>
    </location>
</feature>
<keyword evidence="5 6" id="KW-0472">Membrane</keyword>
<accession>A0A9P8PGS1</accession>
<feature type="transmembrane region" description="Helical" evidence="6">
    <location>
        <begin position="324"/>
        <end position="342"/>
    </location>
</feature>
<dbReference type="GeneID" id="70232833"/>
<dbReference type="PANTHER" id="PTHR30618">
    <property type="entry name" value="NCS1 FAMILY PURINE/PYRIMIDINE TRANSPORTER"/>
    <property type="match status" value="1"/>
</dbReference>
<keyword evidence="8" id="KW-1185">Reference proteome</keyword>
<evidence type="ECO:0000256" key="6">
    <source>
        <dbReference type="SAM" id="Phobius"/>
    </source>
</evidence>
<reference evidence="7" key="2">
    <citation type="submission" date="2021-01" db="EMBL/GenBank/DDBJ databases">
        <authorList>
            <person name="Schikora-Tamarit M.A."/>
        </authorList>
    </citation>
    <scope>NUCLEOTIDE SEQUENCE</scope>
    <source>
        <strain evidence="7">CBS6075</strain>
    </source>
</reference>
<evidence type="ECO:0000256" key="1">
    <source>
        <dbReference type="ARBA" id="ARBA00004141"/>
    </source>
</evidence>
<dbReference type="CDD" id="cd11482">
    <property type="entry name" value="SLC-NCS1sbd_NRT1-like"/>
    <property type="match status" value="1"/>
</dbReference>
<sequence>MKLLSKEAWQLPKQKSSCAPDGVNTNIDNDVTPPYRRTWNVFLIIGFWASDYLSMQTVENPSNSLQFGMTWRTGLSTNTVGMVFIGLPLIFNGAIGADLHVPFPVAVRASFGYHFAKFAVITRCVTAIFWHSTQTFSGSLAMTRCIAAIWPSFDKIHNSIPASMGITSTEMLGHFIFWTIQLPFLLIPPHKMKWFFVFKTVVVAACLIGTAAGMAKMAGTADNIWHQEYTVHGSERAWLWMKLLNSNVAGWATMATNIADFTRYMNDKSKAQYSQVIVIPVWATFVTMMSLVASSAGKVVYGSYLWSPTDFALEWTKTGSKGRAAAFFVCASWCIAQIGTNLSANVITGANDLSSLFPHYINIRRGAVLITIASGWILQAWKIENSATQLVNFISGLSCFLAPITAIMIADYWVVKKKHIDVPALYDPEGRYRYFKGINWRAAVAFLIGNVPCLPGLASDVNSHIKVNAGILELWYMSYFYGFLASFTVYTATSLLWPEPETLVDETNYYIYEESVEEVEITADEKK</sequence>
<evidence type="ECO:0008006" key="9">
    <source>
        <dbReference type="Google" id="ProtNLM"/>
    </source>
</evidence>
<dbReference type="RefSeq" id="XP_046064522.1">
    <property type="nucleotide sequence ID" value="XM_046209006.1"/>
</dbReference>
<dbReference type="GO" id="GO:0015205">
    <property type="term" value="F:nucleobase transmembrane transporter activity"/>
    <property type="evidence" value="ECO:0007669"/>
    <property type="project" value="TreeGrafter"/>
</dbReference>
<comment type="subcellular location">
    <subcellularLocation>
        <location evidence="1">Membrane</location>
        <topology evidence="1">Multi-pass membrane protein</topology>
    </subcellularLocation>
</comment>
<dbReference type="EMBL" id="JAEUBE010000084">
    <property type="protein sequence ID" value="KAH3671154.1"/>
    <property type="molecule type" value="Genomic_DNA"/>
</dbReference>
<evidence type="ECO:0000256" key="3">
    <source>
        <dbReference type="ARBA" id="ARBA00022692"/>
    </source>
</evidence>
<feature type="transmembrane region" description="Helical" evidence="6">
    <location>
        <begin position="393"/>
        <end position="415"/>
    </location>
</feature>
<feature type="transmembrane region" description="Helical" evidence="6">
    <location>
        <begin position="438"/>
        <end position="458"/>
    </location>
</feature>
<feature type="transmembrane region" description="Helical" evidence="6">
    <location>
        <begin position="363"/>
        <end position="381"/>
    </location>
</feature>
<dbReference type="Proteomes" id="UP000769157">
    <property type="component" value="Unassembled WGS sequence"/>
</dbReference>
<reference evidence="7" key="1">
    <citation type="journal article" date="2021" name="Open Biol.">
        <title>Shared evolutionary footprints suggest mitochondrial oxidative damage underlies multiple complex I losses in fungi.</title>
        <authorList>
            <person name="Schikora-Tamarit M.A."/>
            <person name="Marcet-Houben M."/>
            <person name="Nosek J."/>
            <person name="Gabaldon T."/>
        </authorList>
    </citation>
    <scope>NUCLEOTIDE SEQUENCE</scope>
    <source>
        <strain evidence="7">CBS6075</strain>
    </source>
</reference>